<dbReference type="PANTHER" id="PTHR43341:SF20">
    <property type="entry name" value="AAT FAMILY AMINO ACID TRANSPORTER"/>
    <property type="match status" value="1"/>
</dbReference>
<dbReference type="Pfam" id="PF00324">
    <property type="entry name" value="AA_permease"/>
    <property type="match status" value="1"/>
</dbReference>
<organism evidence="7 8">
    <name type="scientific">Hydnum rufescens UP504</name>
    <dbReference type="NCBI Taxonomy" id="1448309"/>
    <lineage>
        <taxon>Eukaryota</taxon>
        <taxon>Fungi</taxon>
        <taxon>Dikarya</taxon>
        <taxon>Basidiomycota</taxon>
        <taxon>Agaricomycotina</taxon>
        <taxon>Agaricomycetes</taxon>
        <taxon>Cantharellales</taxon>
        <taxon>Hydnaceae</taxon>
        <taxon>Hydnum</taxon>
    </lineage>
</organism>
<feature type="transmembrane region" description="Helical" evidence="5">
    <location>
        <begin position="452"/>
        <end position="472"/>
    </location>
</feature>
<evidence type="ECO:0000256" key="1">
    <source>
        <dbReference type="ARBA" id="ARBA00004141"/>
    </source>
</evidence>
<sequence length="711" mass="79011">MQHSRGFLCNIFPPSLNPLFWPFNPVILRTMGTISLPMKWTGELATSVTKCMRLSEGAGGLPQESVTISSADPIWVGYGDKDVTHPSQFYCPVLVVLISAQIIAKSRMADYDRDKAQPLFPIEEEVGYTLKRQLKPRHIGMIRSLPWKWKRLKNGGPLGLLLGYVIVGTICYSDDALPSARWFRTSRFLVDISSWQSASLTRPSHSQWAGIIGTLAQCAAVLIDYWEHHKVSDAAWVSVCLVVVIFINLLGAGAYGEAEFFFVSFKVVTIVGLLILGVILDLGGGPNHDRIGFRYWKHPGPFVQFNGIGGTKGRFLGWWSVMTQAAFSYIGTEIVGIASGEAKNPRRNLPKAIKRIYIRILLFYIGGAWTIAWLVPSNDKHLGLTSDAASSPFVIAISRAGIRGLPSVINAAIMTSAWSSASSSLFTSSRALYGLAISGNAPKTFARTSKAGLPYVSVTFCALFCSLAYMGVRAGPGKVFGWFANMTSIAGLMTWFGIAFTYVRFYNGLKTQGYTRSKLPFYSRLQPYAAWVFLSGGWNRADFITNYLPLVLFPILYFGARNYLYKIPMVDALDMDFNTGTTRDSQDEPPPENAWESDASPGFSCVIWCWGYGPKERLEWGGYVNLRPGSALLEEGPPELKWLACVPVALKFLLDLKLSGNGEVDIQNPKTSLWEHGSSHWARHARTCGWWWDRQANHKARAREDMKTPNY</sequence>
<dbReference type="EMBL" id="MU128969">
    <property type="protein sequence ID" value="KAF9513652.1"/>
    <property type="molecule type" value="Genomic_DNA"/>
</dbReference>
<dbReference type="AlphaFoldDB" id="A0A9P6DTW6"/>
<evidence type="ECO:0000256" key="5">
    <source>
        <dbReference type="SAM" id="Phobius"/>
    </source>
</evidence>
<dbReference type="InterPro" id="IPR004841">
    <property type="entry name" value="AA-permease/SLC12A_dom"/>
</dbReference>
<evidence type="ECO:0000313" key="8">
    <source>
        <dbReference type="Proteomes" id="UP000886523"/>
    </source>
</evidence>
<evidence type="ECO:0000256" key="4">
    <source>
        <dbReference type="ARBA" id="ARBA00023136"/>
    </source>
</evidence>
<keyword evidence="3 5" id="KW-1133">Transmembrane helix</keyword>
<reference evidence="7" key="1">
    <citation type="journal article" date="2020" name="Nat. Commun.">
        <title>Large-scale genome sequencing of mycorrhizal fungi provides insights into the early evolution of symbiotic traits.</title>
        <authorList>
            <person name="Miyauchi S."/>
            <person name="Kiss E."/>
            <person name="Kuo A."/>
            <person name="Drula E."/>
            <person name="Kohler A."/>
            <person name="Sanchez-Garcia M."/>
            <person name="Morin E."/>
            <person name="Andreopoulos B."/>
            <person name="Barry K.W."/>
            <person name="Bonito G."/>
            <person name="Buee M."/>
            <person name="Carver A."/>
            <person name="Chen C."/>
            <person name="Cichocki N."/>
            <person name="Clum A."/>
            <person name="Culley D."/>
            <person name="Crous P.W."/>
            <person name="Fauchery L."/>
            <person name="Girlanda M."/>
            <person name="Hayes R.D."/>
            <person name="Keri Z."/>
            <person name="LaButti K."/>
            <person name="Lipzen A."/>
            <person name="Lombard V."/>
            <person name="Magnuson J."/>
            <person name="Maillard F."/>
            <person name="Murat C."/>
            <person name="Nolan M."/>
            <person name="Ohm R.A."/>
            <person name="Pangilinan J."/>
            <person name="Pereira M.F."/>
            <person name="Perotto S."/>
            <person name="Peter M."/>
            <person name="Pfister S."/>
            <person name="Riley R."/>
            <person name="Sitrit Y."/>
            <person name="Stielow J.B."/>
            <person name="Szollosi G."/>
            <person name="Zifcakova L."/>
            <person name="Stursova M."/>
            <person name="Spatafora J.W."/>
            <person name="Tedersoo L."/>
            <person name="Vaario L.M."/>
            <person name="Yamada A."/>
            <person name="Yan M."/>
            <person name="Wang P."/>
            <person name="Xu J."/>
            <person name="Bruns T."/>
            <person name="Baldrian P."/>
            <person name="Vilgalys R."/>
            <person name="Dunand C."/>
            <person name="Henrissat B."/>
            <person name="Grigoriev I.V."/>
            <person name="Hibbett D."/>
            <person name="Nagy L.G."/>
            <person name="Martin F.M."/>
        </authorList>
    </citation>
    <scope>NUCLEOTIDE SEQUENCE</scope>
    <source>
        <strain evidence="7">UP504</strain>
    </source>
</reference>
<feature type="domain" description="Amino acid permease/ SLC12A" evidence="6">
    <location>
        <begin position="212"/>
        <end position="534"/>
    </location>
</feature>
<dbReference type="PANTHER" id="PTHR43341">
    <property type="entry name" value="AMINO ACID PERMEASE"/>
    <property type="match status" value="1"/>
</dbReference>
<feature type="transmembrane region" description="Helical" evidence="5">
    <location>
        <begin position="356"/>
        <end position="375"/>
    </location>
</feature>
<evidence type="ECO:0000313" key="7">
    <source>
        <dbReference type="EMBL" id="KAF9513652.1"/>
    </source>
</evidence>
<feature type="transmembrane region" description="Helical" evidence="5">
    <location>
        <begin position="543"/>
        <end position="560"/>
    </location>
</feature>
<dbReference type="Proteomes" id="UP000886523">
    <property type="component" value="Unassembled WGS sequence"/>
</dbReference>
<protein>
    <recommendedName>
        <fullName evidence="6">Amino acid permease/ SLC12A domain-containing protein</fullName>
    </recommendedName>
</protein>
<keyword evidence="8" id="KW-1185">Reference proteome</keyword>
<dbReference type="InterPro" id="IPR050524">
    <property type="entry name" value="APC_YAT"/>
</dbReference>
<keyword evidence="4 5" id="KW-0472">Membrane</keyword>
<feature type="transmembrane region" description="Helical" evidence="5">
    <location>
        <begin position="479"/>
        <end position="503"/>
    </location>
</feature>
<dbReference type="Gene3D" id="1.20.1740.10">
    <property type="entry name" value="Amino acid/polyamine transporter I"/>
    <property type="match status" value="1"/>
</dbReference>
<proteinExistence type="predicted"/>
<dbReference type="GO" id="GO:0015171">
    <property type="term" value="F:amino acid transmembrane transporter activity"/>
    <property type="evidence" value="ECO:0007669"/>
    <property type="project" value="TreeGrafter"/>
</dbReference>
<dbReference type="OrthoDB" id="10062876at2759"/>
<comment type="caution">
    <text evidence="7">The sequence shown here is derived from an EMBL/GenBank/DDBJ whole genome shotgun (WGS) entry which is preliminary data.</text>
</comment>
<gene>
    <name evidence="7" type="ORF">BS47DRAFT_1362220</name>
</gene>
<evidence type="ECO:0000256" key="3">
    <source>
        <dbReference type="ARBA" id="ARBA00022989"/>
    </source>
</evidence>
<evidence type="ECO:0000256" key="2">
    <source>
        <dbReference type="ARBA" id="ARBA00022692"/>
    </source>
</evidence>
<feature type="transmembrane region" description="Helical" evidence="5">
    <location>
        <begin position="260"/>
        <end position="280"/>
    </location>
</feature>
<name>A0A9P6DTW6_9AGAM</name>
<evidence type="ECO:0000259" key="6">
    <source>
        <dbReference type="Pfam" id="PF00324"/>
    </source>
</evidence>
<comment type="subcellular location">
    <subcellularLocation>
        <location evidence="1">Membrane</location>
        <topology evidence="1">Multi-pass membrane protein</topology>
    </subcellularLocation>
</comment>
<keyword evidence="2 5" id="KW-0812">Transmembrane</keyword>
<feature type="transmembrane region" description="Helical" evidence="5">
    <location>
        <begin position="234"/>
        <end position="254"/>
    </location>
</feature>
<dbReference type="GO" id="GO:0016020">
    <property type="term" value="C:membrane"/>
    <property type="evidence" value="ECO:0007669"/>
    <property type="project" value="UniProtKB-SubCell"/>
</dbReference>
<accession>A0A9P6DTW6</accession>